<keyword evidence="3" id="KW-1185">Reference proteome</keyword>
<feature type="compositionally biased region" description="Polar residues" evidence="1">
    <location>
        <begin position="192"/>
        <end position="201"/>
    </location>
</feature>
<dbReference type="Proteomes" id="UP000284706">
    <property type="component" value="Unassembled WGS sequence"/>
</dbReference>
<dbReference type="AlphaFoldDB" id="A0A409X254"/>
<proteinExistence type="predicted"/>
<evidence type="ECO:0000256" key="1">
    <source>
        <dbReference type="SAM" id="MobiDB-lite"/>
    </source>
</evidence>
<organism evidence="2 3">
    <name type="scientific">Gymnopilus dilepis</name>
    <dbReference type="NCBI Taxonomy" id="231916"/>
    <lineage>
        <taxon>Eukaryota</taxon>
        <taxon>Fungi</taxon>
        <taxon>Dikarya</taxon>
        <taxon>Basidiomycota</taxon>
        <taxon>Agaricomycotina</taxon>
        <taxon>Agaricomycetes</taxon>
        <taxon>Agaricomycetidae</taxon>
        <taxon>Agaricales</taxon>
        <taxon>Agaricineae</taxon>
        <taxon>Hymenogastraceae</taxon>
        <taxon>Gymnopilus</taxon>
    </lineage>
</organism>
<sequence>MDSRTPSDNDTLSQDAYRAEYNRILDNLREAVKNESLEEWKATSKRLKKEFTTLHRRRPVTDDSKNPKNPAQHPFNGPLLFVRYLKPKAGSETLVEILEVLDTLSGMEIAFLVLQEKTLAEVLANRKSPPDTVPAAPDSGAQTSPMDVDTPSAAITTAGPVESRAQGKSLAVEAPSVSPPERPLPRQHGTLYVSNAPQKSSAVAKRPTTPAKRPFVNLTSAELYVKYGVLPEKPITSSKKPSQ</sequence>
<dbReference type="EMBL" id="NHYE01004396">
    <property type="protein sequence ID" value="PPQ84838.1"/>
    <property type="molecule type" value="Genomic_DNA"/>
</dbReference>
<name>A0A409X254_9AGAR</name>
<dbReference type="InParanoid" id="A0A409X254"/>
<protein>
    <submittedName>
        <fullName evidence="2">Uncharacterized protein</fullName>
    </submittedName>
</protein>
<reference evidence="2 3" key="1">
    <citation type="journal article" date="2018" name="Evol. Lett.">
        <title>Horizontal gene cluster transfer increased hallucinogenic mushroom diversity.</title>
        <authorList>
            <person name="Reynolds H.T."/>
            <person name="Vijayakumar V."/>
            <person name="Gluck-Thaler E."/>
            <person name="Korotkin H.B."/>
            <person name="Matheny P.B."/>
            <person name="Slot J.C."/>
        </authorList>
    </citation>
    <scope>NUCLEOTIDE SEQUENCE [LARGE SCALE GENOMIC DNA]</scope>
    <source>
        <strain evidence="2 3">SRW20</strain>
    </source>
</reference>
<gene>
    <name evidence="2" type="ORF">CVT26_012076</name>
</gene>
<evidence type="ECO:0000313" key="2">
    <source>
        <dbReference type="EMBL" id="PPQ84838.1"/>
    </source>
</evidence>
<comment type="caution">
    <text evidence="2">The sequence shown here is derived from an EMBL/GenBank/DDBJ whole genome shotgun (WGS) entry which is preliminary data.</text>
</comment>
<feature type="region of interest" description="Disordered" evidence="1">
    <location>
        <begin position="126"/>
        <end position="211"/>
    </location>
</feature>
<accession>A0A409X254</accession>
<evidence type="ECO:0000313" key="3">
    <source>
        <dbReference type="Proteomes" id="UP000284706"/>
    </source>
</evidence>